<evidence type="ECO:0000313" key="3">
    <source>
        <dbReference type="EMBL" id="KAG5181440.1"/>
    </source>
</evidence>
<dbReference type="SMART" id="SM00066">
    <property type="entry name" value="GAL4"/>
    <property type="match status" value="1"/>
</dbReference>
<dbReference type="InterPro" id="IPR001138">
    <property type="entry name" value="Zn2Cys6_DnaBD"/>
</dbReference>
<dbReference type="SUPFAM" id="SSF57701">
    <property type="entry name" value="Zn2/Cys6 DNA-binding domain"/>
    <property type="match status" value="1"/>
</dbReference>
<keyword evidence="4" id="KW-1185">Reference proteome</keyword>
<evidence type="ECO:0000256" key="1">
    <source>
        <dbReference type="SAM" id="MobiDB-lite"/>
    </source>
</evidence>
<comment type="caution">
    <text evidence="3">The sequence shown here is derived from an EMBL/GenBank/DDBJ whole genome shotgun (WGS) entry which is preliminary data.</text>
</comment>
<accession>A0A835YU54</accession>
<evidence type="ECO:0000313" key="4">
    <source>
        <dbReference type="Proteomes" id="UP000664859"/>
    </source>
</evidence>
<dbReference type="EMBL" id="JAFCMP010000328">
    <property type="protein sequence ID" value="KAG5181440.1"/>
    <property type="molecule type" value="Genomic_DNA"/>
</dbReference>
<dbReference type="OrthoDB" id="39175at2759"/>
<organism evidence="3 4">
    <name type="scientific">Tribonema minus</name>
    <dbReference type="NCBI Taxonomy" id="303371"/>
    <lineage>
        <taxon>Eukaryota</taxon>
        <taxon>Sar</taxon>
        <taxon>Stramenopiles</taxon>
        <taxon>Ochrophyta</taxon>
        <taxon>PX clade</taxon>
        <taxon>Xanthophyceae</taxon>
        <taxon>Tribonematales</taxon>
        <taxon>Tribonemataceae</taxon>
        <taxon>Tribonema</taxon>
    </lineage>
</organism>
<dbReference type="InterPro" id="IPR036864">
    <property type="entry name" value="Zn2-C6_fun-type_DNA-bd_sf"/>
</dbReference>
<dbReference type="CDD" id="cd00067">
    <property type="entry name" value="GAL4"/>
    <property type="match status" value="1"/>
</dbReference>
<dbReference type="Pfam" id="PF00172">
    <property type="entry name" value="Zn_clus"/>
    <property type="match status" value="1"/>
</dbReference>
<dbReference type="Proteomes" id="UP000664859">
    <property type="component" value="Unassembled WGS sequence"/>
</dbReference>
<dbReference type="Gene3D" id="4.10.240.10">
    <property type="entry name" value="Zn(2)-C6 fungal-type DNA-binding domain"/>
    <property type="match status" value="1"/>
</dbReference>
<dbReference type="GO" id="GO:0008270">
    <property type="term" value="F:zinc ion binding"/>
    <property type="evidence" value="ECO:0007669"/>
    <property type="project" value="InterPro"/>
</dbReference>
<dbReference type="GO" id="GO:0000981">
    <property type="term" value="F:DNA-binding transcription factor activity, RNA polymerase II-specific"/>
    <property type="evidence" value="ECO:0007669"/>
    <property type="project" value="InterPro"/>
</dbReference>
<gene>
    <name evidence="3" type="ORF">JKP88DRAFT_256090</name>
</gene>
<name>A0A835YU54_9STRA</name>
<sequence length="490" mass="53222">MFSEHDATPGRISTLLRQSCDLCYKRRKRCDGKPGSPCSACAKKKIACRFSERDKMGPKRVRSWRSDNESDDRTTLTALQMHHNAEYHETVANSSRDSPNHRNPQRHRQATAEQQQSTLLRHPAPHAQQLLGARERNFLQTYYIAFKGLDLKDDELPRAALRLLTHGASGTGRAMLYGCEGKVGLMPPGQLLRAIIASAGESMLWTAVAFGAVLRNPAYLSQAEPYAVCAMATLSACRRLPPDISPPLAVLHAHVMLSGLCLVLEQIPMAARVFAGALWTAGAIVSAEKTPEATPGEMHSESLAHAAMLALDENTWMVLESRRLFLAFAAACLDPVSAQRMPQAVRTSGADTVEHTRTDRPGQAPLRITWCHASQSRWRRFGEPCTSTHNSSVVHPPNCTSIVAPTPFLLNAMQIMAMVVSAPPGADLAPAALEAGAKLLRLRERVVASIGDDALSSGTAFCMACDLVFLRLLIGHEASHAGAFNCLLSA</sequence>
<protein>
    <recommendedName>
        <fullName evidence="2">Zn(2)-C6 fungal-type domain-containing protein</fullName>
    </recommendedName>
</protein>
<dbReference type="AlphaFoldDB" id="A0A835YU54"/>
<feature type="domain" description="Zn(2)-C6 fungal-type" evidence="2">
    <location>
        <begin position="19"/>
        <end position="50"/>
    </location>
</feature>
<proteinExistence type="predicted"/>
<reference evidence="3" key="1">
    <citation type="submission" date="2021-02" db="EMBL/GenBank/DDBJ databases">
        <title>First Annotated Genome of the Yellow-green Alga Tribonema minus.</title>
        <authorList>
            <person name="Mahan K.M."/>
        </authorList>
    </citation>
    <scope>NUCLEOTIDE SEQUENCE</scope>
    <source>
        <strain evidence="3">UTEX B ZZ1240</strain>
    </source>
</reference>
<feature type="region of interest" description="Disordered" evidence="1">
    <location>
        <begin position="90"/>
        <end position="117"/>
    </location>
</feature>
<dbReference type="PROSITE" id="PS50048">
    <property type="entry name" value="ZN2_CY6_FUNGAL_2"/>
    <property type="match status" value="1"/>
</dbReference>
<evidence type="ECO:0000259" key="2">
    <source>
        <dbReference type="PROSITE" id="PS50048"/>
    </source>
</evidence>